<dbReference type="Proteomes" id="UP000068447">
    <property type="component" value="Chromosome"/>
</dbReference>
<dbReference type="EMBL" id="CP013650">
    <property type="protein sequence ID" value="ALS96950.1"/>
    <property type="molecule type" value="Genomic_DNA"/>
</dbReference>
<keyword evidence="1" id="KW-1133">Transmembrane helix</keyword>
<feature type="transmembrane region" description="Helical" evidence="1">
    <location>
        <begin position="7"/>
        <end position="25"/>
    </location>
</feature>
<protein>
    <submittedName>
        <fullName evidence="2">Uncharacterized protein</fullName>
    </submittedName>
</protein>
<organism evidence="2 3">
    <name type="scientific">Lacimicrobium alkaliphilum</name>
    <dbReference type="NCBI Taxonomy" id="1526571"/>
    <lineage>
        <taxon>Bacteria</taxon>
        <taxon>Pseudomonadati</taxon>
        <taxon>Pseudomonadota</taxon>
        <taxon>Gammaproteobacteria</taxon>
        <taxon>Alteromonadales</taxon>
        <taxon>Alteromonadaceae</taxon>
        <taxon>Lacimicrobium</taxon>
    </lineage>
</organism>
<evidence type="ECO:0000256" key="1">
    <source>
        <dbReference type="SAM" id="Phobius"/>
    </source>
</evidence>
<dbReference type="AlphaFoldDB" id="A0A0U2JI57"/>
<sequence length="60" mass="6556">MFRTHGKFYLILLILAAGWGLTFWLQQAIALAPAVQFIGVPALLVVLLLLAALALERGDH</sequence>
<feature type="transmembrane region" description="Helical" evidence="1">
    <location>
        <begin position="31"/>
        <end position="55"/>
    </location>
</feature>
<keyword evidence="1" id="KW-0812">Transmembrane</keyword>
<dbReference type="KEGG" id="lal:AT746_00750"/>
<name>A0A0U2JI57_9ALTE</name>
<evidence type="ECO:0000313" key="2">
    <source>
        <dbReference type="EMBL" id="ALS96950.1"/>
    </source>
</evidence>
<accession>A0A0U2JI57</accession>
<keyword evidence="1" id="KW-0472">Membrane</keyword>
<gene>
    <name evidence="2" type="ORF">AT746_00750</name>
</gene>
<proteinExistence type="predicted"/>
<dbReference type="RefSeq" id="WP_062475053.1">
    <property type="nucleotide sequence ID" value="NZ_CP013650.1"/>
</dbReference>
<reference evidence="2 3" key="1">
    <citation type="submission" date="2015-12" db="EMBL/GenBank/DDBJ databases">
        <title>Complete genome of Lacimicrobium alkaliphilum KCTC 32984.</title>
        <authorList>
            <person name="Kim S.-G."/>
            <person name="Lee Y.-J."/>
        </authorList>
    </citation>
    <scope>NUCLEOTIDE SEQUENCE [LARGE SCALE GENOMIC DNA]</scope>
    <source>
        <strain evidence="2 3">YelD216</strain>
    </source>
</reference>
<keyword evidence="3" id="KW-1185">Reference proteome</keyword>
<evidence type="ECO:0000313" key="3">
    <source>
        <dbReference type="Proteomes" id="UP000068447"/>
    </source>
</evidence>